<dbReference type="OrthoDB" id="8443859at2"/>
<sequence>MSLTIDLDAAGIVALERNHAGLLGLCLTLEEIADSIPFDVDSATCRAVTETLGPLLTEAHRLEEQILFPDFDRNAGSCFAAMMIERLKAEHRCDGLACEEMVKTLETLAEVKCPLPPETVRYMLQGFLEGLRRHVSSERLMIETLLAAKAEGRDVFA</sequence>
<dbReference type="Gene3D" id="1.20.120.520">
    <property type="entry name" value="nmb1532 protein domain like"/>
    <property type="match status" value="1"/>
</dbReference>
<evidence type="ECO:0000313" key="3">
    <source>
        <dbReference type="Proteomes" id="UP000254764"/>
    </source>
</evidence>
<dbReference type="AlphaFoldDB" id="A0A376AAV7"/>
<feature type="domain" description="Hemerythrin-like" evidence="1">
    <location>
        <begin position="11"/>
        <end position="139"/>
    </location>
</feature>
<keyword evidence="3" id="KW-1185">Reference proteome</keyword>
<dbReference type="InterPro" id="IPR012312">
    <property type="entry name" value="Hemerythrin-like"/>
</dbReference>
<dbReference type="RefSeq" id="WP_115671770.1">
    <property type="nucleotide sequence ID" value="NZ_UEYP01000012.1"/>
</dbReference>
<organism evidence="2 3">
    <name type="scientific">Ciceribacter selenitireducens ATCC BAA-1503</name>
    <dbReference type="NCBI Taxonomy" id="1336235"/>
    <lineage>
        <taxon>Bacteria</taxon>
        <taxon>Pseudomonadati</taxon>
        <taxon>Pseudomonadota</taxon>
        <taxon>Alphaproteobacteria</taxon>
        <taxon>Hyphomicrobiales</taxon>
        <taxon>Rhizobiaceae</taxon>
        <taxon>Ciceribacter</taxon>
    </lineage>
</organism>
<evidence type="ECO:0000313" key="2">
    <source>
        <dbReference type="EMBL" id="SSC64593.1"/>
    </source>
</evidence>
<protein>
    <recommendedName>
        <fullName evidence="1">Hemerythrin-like domain-containing protein</fullName>
    </recommendedName>
</protein>
<name>A0A376AAV7_9HYPH</name>
<evidence type="ECO:0000259" key="1">
    <source>
        <dbReference type="Pfam" id="PF01814"/>
    </source>
</evidence>
<dbReference type="STRING" id="1336235.GCA_000518785_03623"/>
<dbReference type="EMBL" id="UEYP01000012">
    <property type="protein sequence ID" value="SSC64593.1"/>
    <property type="molecule type" value="Genomic_DNA"/>
</dbReference>
<dbReference type="Proteomes" id="UP000254764">
    <property type="component" value="Unassembled WGS sequence"/>
</dbReference>
<accession>A0A376AAV7</accession>
<reference evidence="3" key="1">
    <citation type="submission" date="2018-07" db="EMBL/GenBank/DDBJ databases">
        <authorList>
            <person name="Peiro R."/>
            <person name="Begona"/>
            <person name="Cbmso G."/>
            <person name="Lopez M."/>
            <person name="Gonzalez S."/>
        </authorList>
    </citation>
    <scope>NUCLEOTIDE SEQUENCE [LARGE SCALE GENOMIC DNA]</scope>
</reference>
<gene>
    <name evidence="2" type="ORF">RHIZ70_301</name>
</gene>
<dbReference type="Pfam" id="PF01814">
    <property type="entry name" value="Hemerythrin"/>
    <property type="match status" value="1"/>
</dbReference>
<proteinExistence type="predicted"/>